<dbReference type="GeneID" id="116223688"/>
<dbReference type="OrthoDB" id="6250723at2759"/>
<feature type="region of interest" description="Disordered" evidence="1">
    <location>
        <begin position="371"/>
        <end position="431"/>
    </location>
</feature>
<dbReference type="Proteomes" id="UP000515152">
    <property type="component" value="Chromosome 15"/>
</dbReference>
<dbReference type="GO" id="GO:0048513">
    <property type="term" value="P:animal organ development"/>
    <property type="evidence" value="ECO:0007669"/>
    <property type="project" value="TreeGrafter"/>
</dbReference>
<feature type="compositionally biased region" description="Basic and acidic residues" evidence="1">
    <location>
        <begin position="646"/>
        <end position="658"/>
    </location>
</feature>
<feature type="compositionally biased region" description="Basic and acidic residues" evidence="1">
    <location>
        <begin position="1"/>
        <end position="13"/>
    </location>
</feature>
<feature type="region of interest" description="Disordered" evidence="1">
    <location>
        <begin position="1"/>
        <end position="26"/>
    </location>
</feature>
<sequence>MHDMEAGRPPEIKRSRKPARPVKRELNQEMKSFAESTMNELLGWYGYEEVDLQEVSGAENRKPCVKRHVSVLRENSVPSAQVEGASSENEKHGEREAAKACAISDSASITSSTTSSSSEERESRDTHVIVPLIKPSAIEEVQNVMIVCVWCQREGVRRFSLLMGLQLKSFCSEKCFFACRRAHFKRNKANDSSCHGDESPGGKEEKESLPIPKMKTSANNKVCDWCKRLQPTHESLATGTGDERLHFCSSECVNQYKIDVFYREARAALTARQSTEDHAAEVKESKVKEGSPRSPRSPLLTPASWTSALKPMHLPKNPPASSSSSSAAAAAAAASEPISVCQRTSLCHSSISSSSSLPPLSSPSQERFTITRVTAPPPPPPQPQCPSLLRPLPSPLIIHPHTPHTLPSHTPPPPSHTRSPSQTLAATQTHSSLRLAHVRPPPVIPPFLMPPFPGAPMMHFPPGCPPVGSHMPTHPHAPQYVLPMPSLPPPFPQNTIIVPYPIFIPLPVPVPIPFPLLVPVEAHTPSHTSPATGGQAHAPLADQGDITLTGVCVKAENPSSPHTHTQAQAAAVAHSARSNTEEEEEEENDEDMEEERETEVEEEDDDNKVHDKNPMMNRQREEWRERWREREVIQSLTLIPPVTAETEAHGGAGEKETADESDWSSGRTHLCPQRQQRHAAETPHTLPTHSRHTPHTHSTDSPHTQCICTHYVCCAGTCRSKTSFTVTTHYTHQQLIYTLANSAKGGYLCCQSNCCHANRLLPQTVPTP</sequence>
<dbReference type="RefSeq" id="XP_042565871.1">
    <property type="nucleotide sequence ID" value="XM_042709937.1"/>
</dbReference>
<feature type="compositionally biased region" description="Polar residues" evidence="1">
    <location>
        <begin position="76"/>
        <end position="87"/>
    </location>
</feature>
<feature type="region of interest" description="Disordered" evidence="1">
    <location>
        <begin position="188"/>
        <end position="211"/>
    </location>
</feature>
<feature type="compositionally biased region" description="Basic and acidic residues" evidence="1">
    <location>
        <begin position="194"/>
        <end position="208"/>
    </location>
</feature>
<feature type="compositionally biased region" description="Low complexity" evidence="1">
    <location>
        <begin position="562"/>
        <end position="576"/>
    </location>
</feature>
<feature type="region of interest" description="Disordered" evidence="1">
    <location>
        <begin position="638"/>
        <end position="700"/>
    </location>
</feature>
<evidence type="ECO:0000313" key="3">
    <source>
        <dbReference type="RefSeq" id="XP_042565871.1"/>
    </source>
</evidence>
<dbReference type="PANTHER" id="PTHR23186">
    <property type="entry name" value="RETINOIC ACID-INDUCED PROTEIN 2"/>
    <property type="match status" value="1"/>
</dbReference>
<protein>
    <submittedName>
        <fullName evidence="3">Sine oculis-binding protein homolog B-like</fullName>
    </submittedName>
</protein>
<evidence type="ECO:0000256" key="1">
    <source>
        <dbReference type="SAM" id="MobiDB-lite"/>
    </source>
</evidence>
<evidence type="ECO:0000313" key="2">
    <source>
        <dbReference type="Proteomes" id="UP000515152"/>
    </source>
</evidence>
<organism evidence="2 3">
    <name type="scientific">Clupea harengus</name>
    <name type="common">Atlantic herring</name>
    <dbReference type="NCBI Taxonomy" id="7950"/>
    <lineage>
        <taxon>Eukaryota</taxon>
        <taxon>Metazoa</taxon>
        <taxon>Chordata</taxon>
        <taxon>Craniata</taxon>
        <taxon>Vertebrata</taxon>
        <taxon>Euteleostomi</taxon>
        <taxon>Actinopterygii</taxon>
        <taxon>Neopterygii</taxon>
        <taxon>Teleostei</taxon>
        <taxon>Clupei</taxon>
        <taxon>Clupeiformes</taxon>
        <taxon>Clupeoidei</taxon>
        <taxon>Clupeidae</taxon>
        <taxon>Clupea</taxon>
    </lineage>
</organism>
<keyword evidence="2" id="KW-1185">Reference proteome</keyword>
<gene>
    <name evidence="3" type="primary">LOC116223688</name>
</gene>
<feature type="compositionally biased region" description="Low complexity" evidence="1">
    <location>
        <begin position="385"/>
        <end position="408"/>
    </location>
</feature>
<feature type="compositionally biased region" description="Acidic residues" evidence="1">
    <location>
        <begin position="581"/>
        <end position="606"/>
    </location>
</feature>
<feature type="compositionally biased region" description="Basic and acidic residues" evidence="1">
    <location>
        <begin position="274"/>
        <end position="291"/>
    </location>
</feature>
<dbReference type="InterPro" id="IPR026092">
    <property type="entry name" value="RAI2/SOBP"/>
</dbReference>
<feature type="compositionally biased region" description="Basic and acidic residues" evidence="1">
    <location>
        <begin position="88"/>
        <end position="98"/>
    </location>
</feature>
<feature type="compositionally biased region" description="Basic and acidic residues" evidence="1">
    <location>
        <begin position="607"/>
        <end position="626"/>
    </location>
</feature>
<dbReference type="AlphaFoldDB" id="A0A8M1KP87"/>
<name>A0A8M1KP87_CLUHA</name>
<feature type="region of interest" description="Disordered" evidence="1">
    <location>
        <begin position="554"/>
        <end position="626"/>
    </location>
</feature>
<proteinExistence type="predicted"/>
<dbReference type="PANTHER" id="PTHR23186:SF5">
    <property type="entry name" value="SINE OCULIS-BINDING PROTEIN HOMOLOG B"/>
    <property type="match status" value="1"/>
</dbReference>
<feature type="region of interest" description="Disordered" evidence="1">
    <location>
        <begin position="271"/>
        <end position="303"/>
    </location>
</feature>
<feature type="region of interest" description="Disordered" evidence="1">
    <location>
        <begin position="76"/>
        <end position="126"/>
    </location>
</feature>
<feature type="compositionally biased region" description="Low complexity" evidence="1">
    <location>
        <begin position="102"/>
        <end position="117"/>
    </location>
</feature>
<dbReference type="GO" id="GO:0005634">
    <property type="term" value="C:nucleus"/>
    <property type="evidence" value="ECO:0007669"/>
    <property type="project" value="TreeGrafter"/>
</dbReference>
<dbReference type="KEGG" id="char:116223688"/>
<accession>A0A8M1KP87</accession>
<dbReference type="Pfam" id="PF15279">
    <property type="entry name" value="SOBP"/>
    <property type="match status" value="1"/>
</dbReference>
<reference evidence="3" key="1">
    <citation type="submission" date="2025-08" db="UniProtKB">
        <authorList>
            <consortium name="RefSeq"/>
        </authorList>
    </citation>
    <scope>IDENTIFICATION</scope>
</reference>
<feature type="compositionally biased region" description="Pro residues" evidence="1">
    <location>
        <begin position="375"/>
        <end position="384"/>
    </location>
</feature>